<dbReference type="GO" id="GO:0008270">
    <property type="term" value="F:zinc ion binding"/>
    <property type="evidence" value="ECO:0007669"/>
    <property type="project" value="UniProtKB-KW"/>
</dbReference>
<feature type="domain" description="C2H2-type" evidence="7">
    <location>
        <begin position="241"/>
        <end position="270"/>
    </location>
</feature>
<dbReference type="GO" id="GO:0000978">
    <property type="term" value="F:RNA polymerase II cis-regulatory region sequence-specific DNA binding"/>
    <property type="evidence" value="ECO:0007669"/>
    <property type="project" value="UniProtKB-ARBA"/>
</dbReference>
<evidence type="ECO:0000313" key="8">
    <source>
        <dbReference type="EMBL" id="KAJ3226225.1"/>
    </source>
</evidence>
<protein>
    <submittedName>
        <fullName evidence="8">Transcriptional repressor</fullName>
    </submittedName>
</protein>
<dbReference type="InterPro" id="IPR036236">
    <property type="entry name" value="Znf_C2H2_sf"/>
</dbReference>
<evidence type="ECO:0000256" key="5">
    <source>
        <dbReference type="PROSITE-ProRule" id="PRU00042"/>
    </source>
</evidence>
<dbReference type="Proteomes" id="UP001211065">
    <property type="component" value="Unassembled WGS sequence"/>
</dbReference>
<keyword evidence="9" id="KW-1185">Reference proteome</keyword>
<evidence type="ECO:0000256" key="4">
    <source>
        <dbReference type="ARBA" id="ARBA00022833"/>
    </source>
</evidence>
<keyword evidence="3 5" id="KW-0863">Zinc-finger</keyword>
<dbReference type="PROSITE" id="PS50157">
    <property type="entry name" value="ZINC_FINGER_C2H2_2"/>
    <property type="match status" value="1"/>
</dbReference>
<sequence length="394" mass="45792">MNLQLPSFNETFVNQSQENNVYFSNHTSSRSLASSQKKYCIKQEFEEEIDTSYNNDTNISEGWDSTAFFNQDSRATKDNPQYFDFSKQKVQQQIPSLPPVNNHYSNNFNDYNMSFQLLPSPQSIPASQSIGQPNKEQPQSINFKRQEPFFDYYSSSLPTPNSFQNISRSPPYPTYIRRNSAFSTPPDSPPTPPAIPNNPLRFFNNSNLMNPPEAFFLDDKIRNQNLLLINKLNPSHLVRKHICSFPKCGRDFKTKSHLERHVRIHSGEKPYACPWPNCLKRCSRRDNMHQHYSTHLQGSSIAFPEDRSIIFNKYALSLITFWPQQGVEMKKRRNSILLKPLVLVHNSLLMLFSGYIFVNTFPHFLNELDKVDYNFTEFIKNAYRGEVVGNISEK</sequence>
<dbReference type="FunFam" id="3.30.160.60:FF:000072">
    <property type="entry name" value="zinc finger protein 143 isoform X1"/>
    <property type="match status" value="1"/>
</dbReference>
<evidence type="ECO:0000256" key="1">
    <source>
        <dbReference type="ARBA" id="ARBA00022723"/>
    </source>
</evidence>
<organism evidence="8 9">
    <name type="scientific">Clydaea vesicula</name>
    <dbReference type="NCBI Taxonomy" id="447962"/>
    <lineage>
        <taxon>Eukaryota</taxon>
        <taxon>Fungi</taxon>
        <taxon>Fungi incertae sedis</taxon>
        <taxon>Chytridiomycota</taxon>
        <taxon>Chytridiomycota incertae sedis</taxon>
        <taxon>Chytridiomycetes</taxon>
        <taxon>Lobulomycetales</taxon>
        <taxon>Lobulomycetaceae</taxon>
        <taxon>Clydaea</taxon>
    </lineage>
</organism>
<evidence type="ECO:0000256" key="6">
    <source>
        <dbReference type="SAM" id="MobiDB-lite"/>
    </source>
</evidence>
<proteinExistence type="predicted"/>
<accession>A0AAD5U7V2</accession>
<evidence type="ECO:0000313" key="9">
    <source>
        <dbReference type="Proteomes" id="UP001211065"/>
    </source>
</evidence>
<evidence type="ECO:0000256" key="3">
    <source>
        <dbReference type="ARBA" id="ARBA00022771"/>
    </source>
</evidence>
<dbReference type="SMART" id="SM00355">
    <property type="entry name" value="ZnF_C2H2"/>
    <property type="match status" value="2"/>
</dbReference>
<evidence type="ECO:0000256" key="2">
    <source>
        <dbReference type="ARBA" id="ARBA00022737"/>
    </source>
</evidence>
<keyword evidence="2" id="KW-0677">Repeat</keyword>
<keyword evidence="4" id="KW-0862">Zinc</keyword>
<name>A0AAD5U7V2_9FUNG</name>
<reference evidence="8" key="1">
    <citation type="submission" date="2020-05" db="EMBL/GenBank/DDBJ databases">
        <title>Phylogenomic resolution of chytrid fungi.</title>
        <authorList>
            <person name="Stajich J.E."/>
            <person name="Amses K."/>
            <person name="Simmons R."/>
            <person name="Seto K."/>
            <person name="Myers J."/>
            <person name="Bonds A."/>
            <person name="Quandt C.A."/>
            <person name="Barry K."/>
            <person name="Liu P."/>
            <person name="Grigoriev I."/>
            <person name="Longcore J.E."/>
            <person name="James T.Y."/>
        </authorList>
    </citation>
    <scope>NUCLEOTIDE SEQUENCE</scope>
    <source>
        <strain evidence="8">JEL0476</strain>
    </source>
</reference>
<comment type="caution">
    <text evidence="8">The sequence shown here is derived from an EMBL/GenBank/DDBJ whole genome shotgun (WGS) entry which is preliminary data.</text>
</comment>
<dbReference type="SUPFAM" id="SSF57667">
    <property type="entry name" value="beta-beta-alpha zinc fingers"/>
    <property type="match status" value="1"/>
</dbReference>
<feature type="region of interest" description="Disordered" evidence="6">
    <location>
        <begin position="119"/>
        <end position="139"/>
    </location>
</feature>
<dbReference type="AlphaFoldDB" id="A0AAD5U7V2"/>
<dbReference type="InterPro" id="IPR013087">
    <property type="entry name" value="Znf_C2H2_type"/>
</dbReference>
<keyword evidence="1" id="KW-0479">Metal-binding</keyword>
<evidence type="ECO:0000259" key="7">
    <source>
        <dbReference type="PROSITE" id="PS50157"/>
    </source>
</evidence>
<dbReference type="GO" id="GO:0000981">
    <property type="term" value="F:DNA-binding transcription factor activity, RNA polymerase II-specific"/>
    <property type="evidence" value="ECO:0007669"/>
    <property type="project" value="UniProtKB-ARBA"/>
</dbReference>
<feature type="compositionally biased region" description="Low complexity" evidence="6">
    <location>
        <begin position="119"/>
        <end position="133"/>
    </location>
</feature>
<gene>
    <name evidence="8" type="primary">NRG1_1</name>
    <name evidence="8" type="ORF">HK099_005330</name>
</gene>
<dbReference type="PANTHER" id="PTHR23235">
    <property type="entry name" value="KRUEPPEL-LIKE TRANSCRIPTION FACTOR"/>
    <property type="match status" value="1"/>
</dbReference>
<dbReference type="EMBL" id="JADGJW010000041">
    <property type="protein sequence ID" value="KAJ3226225.1"/>
    <property type="molecule type" value="Genomic_DNA"/>
</dbReference>
<dbReference type="Gene3D" id="3.30.160.60">
    <property type="entry name" value="Classic Zinc Finger"/>
    <property type="match status" value="2"/>
</dbReference>
<dbReference type="PROSITE" id="PS00028">
    <property type="entry name" value="ZINC_FINGER_C2H2_1"/>
    <property type="match status" value="2"/>
</dbReference>